<keyword evidence="4" id="KW-1185">Reference proteome</keyword>
<organism evidence="3 4">
    <name type="scientific">Effrenium voratum</name>
    <dbReference type="NCBI Taxonomy" id="2562239"/>
    <lineage>
        <taxon>Eukaryota</taxon>
        <taxon>Sar</taxon>
        <taxon>Alveolata</taxon>
        <taxon>Dinophyceae</taxon>
        <taxon>Suessiales</taxon>
        <taxon>Symbiodiniaceae</taxon>
        <taxon>Effrenium</taxon>
    </lineage>
</organism>
<dbReference type="EMBL" id="CAUJNA010003724">
    <property type="protein sequence ID" value="CAJ1408516.1"/>
    <property type="molecule type" value="Genomic_DNA"/>
</dbReference>
<dbReference type="AlphaFoldDB" id="A0AA36NL24"/>
<feature type="chain" id="PRO_5041341535" evidence="2">
    <location>
        <begin position="19"/>
        <end position="893"/>
    </location>
</feature>
<evidence type="ECO:0000256" key="1">
    <source>
        <dbReference type="SAM" id="MobiDB-lite"/>
    </source>
</evidence>
<dbReference type="Proteomes" id="UP001178507">
    <property type="component" value="Unassembled WGS sequence"/>
</dbReference>
<name>A0AA36NL24_9DINO</name>
<protein>
    <submittedName>
        <fullName evidence="3">Uncharacterized protein</fullName>
    </submittedName>
</protein>
<reference evidence="3" key="1">
    <citation type="submission" date="2023-08" db="EMBL/GenBank/DDBJ databases">
        <authorList>
            <person name="Chen Y."/>
            <person name="Shah S."/>
            <person name="Dougan E. K."/>
            <person name="Thang M."/>
            <person name="Chan C."/>
        </authorList>
    </citation>
    <scope>NUCLEOTIDE SEQUENCE</scope>
</reference>
<gene>
    <name evidence="3" type="ORF">EVOR1521_LOCUS29909</name>
</gene>
<feature type="signal peptide" evidence="2">
    <location>
        <begin position="1"/>
        <end position="18"/>
    </location>
</feature>
<evidence type="ECO:0000313" key="4">
    <source>
        <dbReference type="Proteomes" id="UP001178507"/>
    </source>
</evidence>
<evidence type="ECO:0000313" key="3">
    <source>
        <dbReference type="EMBL" id="CAJ1408516.1"/>
    </source>
</evidence>
<feature type="region of interest" description="Disordered" evidence="1">
    <location>
        <begin position="163"/>
        <end position="182"/>
    </location>
</feature>
<comment type="caution">
    <text evidence="3">The sequence shown here is derived from an EMBL/GenBank/DDBJ whole genome shotgun (WGS) entry which is preliminary data.</text>
</comment>
<sequence>MAAMRAIVLPWLAGVAAANMNGKYSVASGDRQDVGFNDDFASKGHEFFDVWSPEIATHYGEVFWTDLGNQPLPTEIVQRFKGKVIAITGYEMDQVMVQPTGQPGKNPKQDVSVPINWAYNHHYMMMMTGEHSEVRKVPAAPGDPMAHGAASKWIAIDRPSAATREDPSIPTSHLFSEGNGGESRKSFHGYPEGYAQLLESPDLWHITPMQVDTRNRDCGVSPADIGKCSSPFVPGPEPRQTRWGLGVPKVTNYSGLLECPCNSRFGGDPMFYPDSKTHMVERKYTLVGMGSCSSQQVVQNASDCFAAAPQLGINGSQFINQTVADDKLPPGCSVMRLQNDSVVVNFNTKEGAEGKCSSSSERSGEGTSPVGVKIQISLDGNGMYKMSPKGQFCSKNRDTKIQSFHMQGSSVLAAREARNRCLQFCWNDATCWGCSVDCDSEPYAYGALLTACQWNAIKSCGSIEAWAGSIEGDVSEKQPHGGSAQITLSGPASGWFGAGFNAEAMADSPYTLVVNDAGVTERKIGTCGSEAEHCPGDLLAPSIRVISNSVVAGVRTAVVQRALVGLSKNHYSFNPFADETIHFITAVGQSQTFAYHKAHGPTQVALTSVGSSSCICDQGLVGRLCATGGVNCTEFVKDCAAAPAGDLFTQRNPTCNSRQYSGGLHCCHHQYIMLDADQEVRPELLRYHMKMRFWFQEYRASTGSKASHANLPRIYYQTEANAGEYDIPPAFARGHPIVGYPEWPPNKPTPGTSCTGNCPDGADCECVHTITYHWTVSNIRLIYAGGHCHAPSCLSIELYHNLSGTPQLLCRQLPKFGQGNFPKDKWDEAGYATLPPCLWSDEDPSLDNSVWLPANTPMISVKKNRNTFLGHYGEMASWQMRGVNFPAKPPTFV</sequence>
<evidence type="ECO:0000256" key="2">
    <source>
        <dbReference type="SAM" id="SignalP"/>
    </source>
</evidence>
<keyword evidence="2" id="KW-0732">Signal</keyword>
<proteinExistence type="predicted"/>
<accession>A0AA36NL24</accession>